<sequence>MAATGVRNTPIWVKFRHNTFTSKDSLTNSKKEPIAQMTMKIEAMKSSGAPCLARARQQARSTSTIMRTESTLMNSTGKVIISSP</sequence>
<proteinExistence type="predicted"/>
<organism evidence="1">
    <name type="scientific">bioreactor metagenome</name>
    <dbReference type="NCBI Taxonomy" id="1076179"/>
    <lineage>
        <taxon>unclassified sequences</taxon>
        <taxon>metagenomes</taxon>
        <taxon>ecological metagenomes</taxon>
    </lineage>
</organism>
<dbReference type="EMBL" id="VSSQ01008508">
    <property type="protein sequence ID" value="MPM39061.1"/>
    <property type="molecule type" value="Genomic_DNA"/>
</dbReference>
<protein>
    <submittedName>
        <fullName evidence="1">Uncharacterized protein</fullName>
    </submittedName>
</protein>
<dbReference type="AlphaFoldDB" id="A0A644ZGP7"/>
<reference evidence="1" key="1">
    <citation type="submission" date="2019-08" db="EMBL/GenBank/DDBJ databases">
        <authorList>
            <person name="Kucharzyk K."/>
            <person name="Murdoch R.W."/>
            <person name="Higgins S."/>
            <person name="Loffler F."/>
        </authorList>
    </citation>
    <scope>NUCLEOTIDE SEQUENCE</scope>
</reference>
<name>A0A644ZGP7_9ZZZZ</name>
<evidence type="ECO:0000313" key="1">
    <source>
        <dbReference type="EMBL" id="MPM39061.1"/>
    </source>
</evidence>
<accession>A0A644ZGP7</accession>
<comment type="caution">
    <text evidence="1">The sequence shown here is derived from an EMBL/GenBank/DDBJ whole genome shotgun (WGS) entry which is preliminary data.</text>
</comment>
<gene>
    <name evidence="1" type="ORF">SDC9_85692</name>
</gene>